<dbReference type="InterPro" id="IPR020845">
    <property type="entry name" value="AMP-binding_CS"/>
</dbReference>
<dbReference type="CDD" id="cd17646">
    <property type="entry name" value="A_NRPS_AB3403-like"/>
    <property type="match status" value="1"/>
</dbReference>
<dbReference type="InterPro" id="IPR023213">
    <property type="entry name" value="CAT-like_dom_sf"/>
</dbReference>
<comment type="caution">
    <text evidence="8">The sequence shown here is derived from an EMBL/GenBank/DDBJ whole genome shotgun (WGS) entry which is preliminary data.</text>
</comment>
<evidence type="ECO:0000256" key="6">
    <source>
        <dbReference type="SAM" id="MobiDB-lite"/>
    </source>
</evidence>
<evidence type="ECO:0000256" key="1">
    <source>
        <dbReference type="ARBA" id="ARBA00001957"/>
    </source>
</evidence>
<dbReference type="Pfam" id="PF13193">
    <property type="entry name" value="AMP-binding_C"/>
    <property type="match status" value="6"/>
</dbReference>
<dbReference type="Gene3D" id="3.30.559.10">
    <property type="entry name" value="Chloramphenicol acetyltransferase-like domain"/>
    <property type="match status" value="8"/>
</dbReference>
<dbReference type="InterPro" id="IPR042099">
    <property type="entry name" value="ANL_N_sf"/>
</dbReference>
<dbReference type="SMART" id="SM00823">
    <property type="entry name" value="PKS_PP"/>
    <property type="match status" value="6"/>
</dbReference>
<dbReference type="InterPro" id="IPR010071">
    <property type="entry name" value="AA_adenyl_dom"/>
</dbReference>
<feature type="domain" description="Carrier" evidence="7">
    <location>
        <begin position="6577"/>
        <end position="6652"/>
    </location>
</feature>
<dbReference type="Gene3D" id="3.40.50.12780">
    <property type="entry name" value="N-terminal domain of ligase-like"/>
    <property type="match status" value="3"/>
</dbReference>
<dbReference type="Gene3D" id="1.10.1200.10">
    <property type="entry name" value="ACP-like"/>
    <property type="match status" value="6"/>
</dbReference>
<dbReference type="PANTHER" id="PTHR45527">
    <property type="entry name" value="NONRIBOSOMAL PEPTIDE SYNTHETASE"/>
    <property type="match status" value="1"/>
</dbReference>
<keyword evidence="3" id="KW-0597">Phosphoprotein</keyword>
<evidence type="ECO:0000259" key="7">
    <source>
        <dbReference type="PROSITE" id="PS50075"/>
    </source>
</evidence>
<gene>
    <name evidence="8" type="ORF">ACFPFM_18215</name>
</gene>
<keyword evidence="2" id="KW-0596">Phosphopantetheine</keyword>
<dbReference type="SUPFAM" id="SSF52777">
    <property type="entry name" value="CoA-dependent acyltransferases"/>
    <property type="match status" value="16"/>
</dbReference>
<feature type="domain" description="Carrier" evidence="7">
    <location>
        <begin position="947"/>
        <end position="1022"/>
    </location>
</feature>
<dbReference type="RefSeq" id="WP_380646840.1">
    <property type="nucleotide sequence ID" value="NZ_JBHSJB010000016.1"/>
</dbReference>
<dbReference type="CDD" id="cd17643">
    <property type="entry name" value="A_NRPS_Cytc1-like"/>
    <property type="match status" value="1"/>
</dbReference>
<dbReference type="Gene3D" id="3.30.300.30">
    <property type="match status" value="6"/>
</dbReference>
<dbReference type="NCBIfam" id="NF003417">
    <property type="entry name" value="PRK04813.1"/>
    <property type="match status" value="6"/>
</dbReference>
<dbReference type="Gene3D" id="3.30.559.30">
    <property type="entry name" value="Nonribosomal peptide synthetase, condensation domain"/>
    <property type="match status" value="8"/>
</dbReference>
<dbReference type="Proteomes" id="UP001595833">
    <property type="component" value="Unassembled WGS sequence"/>
</dbReference>
<dbReference type="PROSITE" id="PS00012">
    <property type="entry name" value="PHOSPHOPANTETHEINE"/>
    <property type="match status" value="6"/>
</dbReference>
<dbReference type="NCBIfam" id="NF004282">
    <property type="entry name" value="PRK05691.1"/>
    <property type="match status" value="10"/>
</dbReference>
<dbReference type="InterPro" id="IPR000873">
    <property type="entry name" value="AMP-dep_synth/lig_dom"/>
</dbReference>
<dbReference type="InterPro" id="IPR009081">
    <property type="entry name" value="PP-bd_ACP"/>
</dbReference>
<evidence type="ECO:0000313" key="8">
    <source>
        <dbReference type="EMBL" id="MFC5055684.1"/>
    </source>
</evidence>
<dbReference type="SUPFAM" id="SSF47336">
    <property type="entry name" value="ACP-like"/>
    <property type="match status" value="6"/>
</dbReference>
<dbReference type="Pfam" id="PF00501">
    <property type="entry name" value="AMP-binding"/>
    <property type="match status" value="6"/>
</dbReference>
<evidence type="ECO:0000256" key="5">
    <source>
        <dbReference type="ARBA" id="ARBA00023194"/>
    </source>
</evidence>
<feature type="region of interest" description="Disordered" evidence="6">
    <location>
        <begin position="570"/>
        <end position="589"/>
    </location>
</feature>
<reference evidence="9" key="1">
    <citation type="journal article" date="2019" name="Int. J. Syst. Evol. Microbiol.">
        <title>The Global Catalogue of Microorganisms (GCM) 10K type strain sequencing project: providing services to taxonomists for standard genome sequencing and annotation.</title>
        <authorList>
            <consortium name="The Broad Institute Genomics Platform"/>
            <consortium name="The Broad Institute Genome Sequencing Center for Infectious Disease"/>
            <person name="Wu L."/>
            <person name="Ma J."/>
        </authorList>
    </citation>
    <scope>NUCLEOTIDE SEQUENCE [LARGE SCALE GENOMIC DNA]</scope>
    <source>
        <strain evidence="9">KCTC 12848</strain>
    </source>
</reference>
<comment type="cofactor">
    <cofactor evidence="1">
        <name>pantetheine 4'-phosphate</name>
        <dbReference type="ChEBI" id="CHEBI:47942"/>
    </cofactor>
</comment>
<dbReference type="CDD" id="cd05930">
    <property type="entry name" value="A_NRPS"/>
    <property type="match status" value="1"/>
</dbReference>
<dbReference type="InterPro" id="IPR036736">
    <property type="entry name" value="ACP-like_sf"/>
</dbReference>
<feature type="domain" description="Carrier" evidence="7">
    <location>
        <begin position="5520"/>
        <end position="5595"/>
    </location>
</feature>
<dbReference type="Gene3D" id="3.40.50.980">
    <property type="match status" value="6"/>
</dbReference>
<dbReference type="PANTHER" id="PTHR45527:SF1">
    <property type="entry name" value="FATTY ACID SYNTHASE"/>
    <property type="match status" value="1"/>
</dbReference>
<dbReference type="InterPro" id="IPR020806">
    <property type="entry name" value="PKS_PP-bd"/>
</dbReference>
<dbReference type="InterPro" id="IPR001242">
    <property type="entry name" value="Condensation_dom"/>
</dbReference>
<evidence type="ECO:0000256" key="3">
    <source>
        <dbReference type="ARBA" id="ARBA00022553"/>
    </source>
</evidence>
<dbReference type="SUPFAM" id="SSF56801">
    <property type="entry name" value="Acetyl-CoA synthetase-like"/>
    <property type="match status" value="6"/>
</dbReference>
<evidence type="ECO:0000313" key="9">
    <source>
        <dbReference type="Proteomes" id="UP001595833"/>
    </source>
</evidence>
<keyword evidence="5" id="KW-0045">Antibiotic biosynthesis</keyword>
<keyword evidence="9" id="KW-1185">Reference proteome</keyword>
<dbReference type="PROSITE" id="PS00455">
    <property type="entry name" value="AMP_BINDING"/>
    <property type="match status" value="6"/>
</dbReference>
<feature type="domain" description="Carrier" evidence="7">
    <location>
        <begin position="4478"/>
        <end position="4553"/>
    </location>
</feature>
<dbReference type="Gene3D" id="2.30.38.10">
    <property type="entry name" value="Luciferase, Domain 3"/>
    <property type="match status" value="3"/>
</dbReference>
<sequence>MTGTGTPRHALTAAQSEVWAAQQLAPADTAYTIGFYLDIDGPVDPELFRRAVTATVAECPALRARFVADADGVWQEEAPAGPVPVPVVHAADEAAAVAHMRADLDRVVDLARGPVAAHALLRLTADRHLYYFRCHHIAVDGFGQALYWRRLAEVYTALVGKTSPPPAPFPSPAALVAEERAYRESARAERDRRYWATALAGELAPTGLSGRTAAPSSRPVRHRARLAAEEESRLAEVAARHGARASAVLTAAVAAYVHRLTGAHDVSLAVPFTGRLTRTALSTPGMLANELPVRTAVHPSDPFADVVTRTAAALASAARHQRHRGEDLRRELGGGSSARVLVNILSFDLAPRFAGHEARPVQLSAPPVADVALTFFGSPGAPGGVRVVLDANHRLHSPAEAAAHLDRFLAFLRALLAAPTAPVGRVEPLLPGERERLLALGSGPPAPSGRADLPDHFRAVARRLPGATAVAWSGGSLTYAELDAASDRLAARLRAAGAGPERSVALLVDRSAHLVVATLAVAKSGAAYLPLRAGSPAAYQRRLAGDVVAVVADATTAAEAADLGAPVIAADDPREDAGDPVPRSAGGHPDRLAYVIHTSGSTGEPKGVAVTHADVVALALDGAFRGGAHDRVLLHSPHTFDAATYELWVPLLNGGRVVLAPPGQLTAAGLAGAVAEHRVTGMFLTSSLFQLIAEQDPAAFAGAREVWAGGEAVPVQAVRRVQLACPGLTVVNGYGPTEATTFALKHTAPAGGPSDTVPIGLPLDGVRVRVLDRRLGLVPPGAPGELYLAGEGLARGYRGRPGRTAERFVPDPHGPAGSRAYRTGDLVRWTDAGVLEFLGRIDDQVKLRGFRIEPGEVAAVLAGHPAVGAAHVVVREDRPGDRRLVGYFTTTAPVSAAEVRAHVAAALPDYLVPTALVVLDAFPLTPNGKVDRAALPAPERATGAGRVPGTPREEALAGLFREVLGVPSVSADDDFFAAGGHSLLALRLVGRVRAVFGAELGLREVFDAPTVAALAARLAPAAAARPPITPRGPGARVPLSSAQRRLWVLDRLVADRAAYHVPVAVRLVGDLDRAALDTALRLVLDRHEALRTVIAEDADGPHQVVLAEPRFAVAAAGPGEAPADLVRRPFDLAADLPLRAWLLPEPGGAHVLLLVLHHIAGDERSLAVLTRELVAAYTATTEGRAPDWRPLPVQYADYALWQHEVAARGSDGGLEWWRDRLAGLPAELALPADRARPAVASHRGGEVTATVPAPLRDGLAALASDRGATLFMVLHAALAAVLGRTGAGDDIPIGSPMEGRPDPAVDDVVGVFLTMLVLRLDTSGDPTFAELVDRARAVDLDAYDHADVPFERVVEEVAPERSPARHPLFQVMLALNAEQDAALRAFDALPGLSASAATVGTGTAKFDLTATFVDRGEEGMALTLEFARDLFDDGTARRLARWLVRVLEQGAAHPDRPIGELDLLDADEAHLVRVAWNDTAVPGTPPDVLDSVFAQDPAAVAVVCGGAEVTYGDLRGRVERVASGLRARGVGAESVVGVVLPRSVDLVVALLAVWRAGGAYLPLDAGLPAERLSFLRSDAAPALVVTEGVMAELSRGSGAPAAGGAALPDQAAYVIYTSGSTGRPKGVVVSRGNVANLLGDMRVRLGLSSSDRWLAVTTVGFDISVLELFGPLTSGGRVVLAEERDVRDPAALRALVERRGVTVAQATPTLWDVVLASEPTAVDGLRVLVGGEALPAGVADGLAARAASVLNVYGPTETTVWSTSAPVRGGELPSIGGPVARTRVHVLDERLRPVPVGVPGELYVAGAGVTRGYLARGALTSTRFVADPFDRSGRRMYRTGDRVRWLPTGELAFLGRVDDQVKLRGFRIEPGEVEAVLRAHPAVGAAAVIVREDAPGAPRLVAYTTGAAEPADLAAHAAARLPGHAVPAAFVVLDTLPTTPNGKLDRRALPAPDLPAPGPGRAPATPREARLLALVAEVLGVPDAGVDDGFFALGGDSVLAMRLVAAARDRGLVLSERDVFSRATVADLASAATDAAEEPPTTAEIAAADTAADTAGSTGRDDSALRAEPGVEDVLPLTPLQEGLLFHHLYEGAGADVYTVQVHVDVEGAVDAARLRSALDGLSRRHPALRAEFRHVGRGEPVQVIRDDVRIPLREVVSAGFDRVAERERATGFAADTAPLVRCALVRGDGDRCRLLLTLHHLLVDGWSLSVLLRDLLAAYAGRALPPARTHADHLRWLGARDHAAALAAWRPVLAAAGEPALLAAPGGRSAEPPRAVRFGLTEAESAEVAAFARARGFTVNTVVQGAWALALGHLLGRVDVAFGVTVAGRPPELAGVEDVVGLLANTVPVPVHAHPARTAADLLTTLQRQQADRSSATHVGLADLQRLSGGDLFDTVLVFENYPYDRGALDDLAAASGLAITGVGGHDATHYPAALVVVPGPAMSFRLDHRPDLVPPARAGELAALLLRALRLVLSAPDRPLARGDLLAPEDRRRLAALDGPTAPLPPTTLTALLDDRCARTPDAPAVRYAGATLTYRELHDRAAVVAARVVAAGGGPGRFVAVALPRGLDLVVALVGVLKAGAAYVPVDPELPAERVALLLDDARPAVVVTTPAVALPPAPAPVVGPGGGEPAPDVALPVPAPGDPAYMIYTSGSTGRPKGVVVPHSAIVNRLLWMQDEYRLEADDRVLQKTPASFDVSVWEFFWPLVQGALLVVARPGGHRDPDHLAELIRAEGITTAHFVPSMLRAFLDAPGARRCAGLRRVVCSGEELTADLRARWHALLPVPLHNLYGPTEAAVDVTAHTCDPADTGPVPIGRPIRNTTARVLDAALRPVPVGTPGELYLAGACLATGYHGRAALTAQRFVADPAGPPGSRLYRTGDIARLRPDGELDFLGRADDQVKIRGVRVEPGEAQAVLAAHPDVAACAVVVREDHPGSPRLVGYVVPAPGAAPDPADLVAHAAARLPEHAAPTAVVLLDALPTTPNGKLDRRALPAPVASRASGRAPATPVEATIADLFSEVLRVPGVSAEDSFFALGGDSILSLQLVGLARGAGLALTPREVFEARTVEALAALARTAEPAPRAAPAPSGPLAPFPMQRWLSALGGPVDGFAQVLVVRAPAGTRTADLAGAVQRLADHHEALRLAGSPEELHVRPPGVPVPSPVTVDSSALTGAAFADAVEEQADRARRALDPSEGRVVAAVHFDRGPDRPGALLLAIHHYAVDGVSWRILLPDLAATLDRPGEPLPPARTALRQWAEHLRDGAAAHRAELAHWVDALRDAPPRRLDPALDRHATAGRRRDRLPTATTAAVVGDVATAFHAGVDEVLLTAFAVAVRLWRGAPDPVLVDVEGHGRHDGDLDRTVGWLTSLHPVRLDAGPVRAGDLAGGHALDRALKRVKEQLRAVPGRGLGHGVLRHLDDEGRAALAPLGAPPLGVNYLGRLAADGGRDWDVLPELAGVGGRAHEDLPLAHEIDLDVVVFDGPGGPELDSTWTWAARLVTEADVAALSALFHAVLDGFAALVRLPGAGGRTPSDLPLVRLTQADVDRLADAQDVLPLTPMQEGLLFHRASVGADADVYTTQVHLDLVGELDAGRPGAALARLLDQHPNLRAGLRHADLSTPVAAVPAAVGARWRVVDLTATPEPRRASAVEAVTEEERTVPFDLADPPLLRGALIRSGADRHRLVLTAHHAVLDGWSTALVVRALLAACAGREPDPAPPYRAYLRWRAGQDAEAATAAWRHALADLDGPTLVGEPGVVGAEPPRPLRFALDEGTTAALTDLARAEGVTVSTAVQLAWALVLGALTGRTDVVFGAVVSGRPADVPGVRDMIGLFVETVPVRFRLRPGARAADLLAEAHRDQAALLDHHHLGTAGIQRIAGLGELFDTSVVFENYPVDAEGAAGAAGLRVEAVGGHDATHHALGLAVTPGPRLRFRLDARPDAVDDERAHAVAGLLLRTLRAIAGRARVRPSELVLVPAAAPVPSPPRAGGTVLDLFAERVAVAPRAPAVFSDSGVLSYADLDGRANHLAVELARRGVGAEDVVALVLPRGELFPVAVLAVLKAGAAYLPVDPDHPTARVVQSLADAEPALVLSTTGLATGLPDDRLVLLDAEPPGRRDRGPAVEVRPDAAAYVIRTSGSTGAPKGVVVPHRGVPNLALAQADRLGIGPSSRVLQVASPGFDAAVAELWTTLATGAAAVFLDRDQVAPGAPLARALAGFAVTHVTLTPSVLAAVSEGEVPAGVVLVVAGEECPAALVERWSADHVVVNAYGPAEATVCATMSEPLRGALVPPLGEPIDGVGVRVLDAWLRPVPPGAAGELYVSGAGLARGYSRRPDLTAQRFVACPDGPPGARMYRTGDVVRVGRDGALRYVGRADRQVKVRGARVEPAEVEAALAALPGVRRAVVVVRPDRAGAPSLVGYVVRDADAVGDPRGALAAALPAHLVPAAVVDVAAFPVTPNGKLDTAALPVPAEHVPTGRAPRTPGEAALCDLFAEVLGVPGVGPDDGFFALGGHSLLATRLVGRVRTVLGVDLGVRQLFDAPTPAALAALLPGAADARPPLTRRPRPDRVPASPAQQRLWFLDRLDAGGAYHLSAALRLSGALDATAVEAALADVAGRHEALRTLLDHDVDGPRQRVLAEARPELAVRACDPEGLGDLLADLVARPFDLAADLPLRAALVDAGDGDHVLLLVLHHAAADGWSLRPLLRDLDTAYTARLAGRAPGWAPLPVQYADHTLWQLDALGDEDDPGSPIAVQLAHWRSVLAGLPPELPLPTDRPRPATPSHRGGVVPFSLDRADHEAMRAVARDHGATVFMVAHAALAALLTRVGAGADIPVGTPVAGRADPAVEDLVGFFVNTLVLRVDTGGDPTFADLLARVRETDLDAYAHQDVPFERLVEVLNPPRSTARHPLCQVVLTVNDPAHVGPPARFGGHAAVAEPVRSDSAKFDLVLTLAERPGGGVDGELEFAHDLFDPGSARRLVERFLLLLRDVCADPHRRIGAVDLLSAAERRALLAPPARIAEPDVLPALFARQAARRGDATSITDGAARLSYAELDRRSDRLARRLAARGARPEAVVAVALPRSADLVVALLAVLKAGAAYLPLDLDHPPARLAAVLDQADPLLVVTDAASRPLLPGDLPALLVDEPGGAEREPVRPHPDHPAYVIFTSGSTGTPKGVVVPHANVVRLLRATADDFGLADTDVWTWFHSAAFDFSVWEVWGALLTGGRLVVVPRGTSRSPGDFRRLVAEEGVTVLSQTPSAFDQFAAEPGSPLAVRLVVLGGEALAFDRLATWWRAHGDAARLVNMYGITETTVHVTARDLAPTDVGPASLVGRPLPHLGTAVLDPALEPAPPGTTGELYVTGAGVARGYLGRPDLTAHRFVADPHGSPGARMYRTGDLARWTADGELEYLGRVDDQVQLRGFRVEPGEVAAALGAHPGVAAATAVVREDRPGDPRLVAYAVPRGPAPHPADLRAHLAAALPEHMVPSAVVVLDALPLTANGKLDRAALPAPARTTAPADRGSRDPREQILRGLFAEVLGLDEVGAHGGFFELGGHSLLATRLVNRARATLGVDLSVRDLFDAPTPAGLTARLAGAGGARPALSAGPRPERLPLSAAQRRMWFLHQFGGPAASYHVPVAVRLTGALDLPALRAALADVAARHEVLRTTFPEDADGPHQLVSDTGAPVLTVLGATPDRLDHDLTREALVPFDLARDLPLRATLLRLSEVDGVLLLVLHHIAVDGWSLGPLSRDLVAAYRARRDGGAPEWGALPVQYADHALREAALLGEEDDPTSPLAQQVEHWRARLADMPEETALPLDRSRAAVRSPEADTVGFALDPGVHARVEALARARGVTAFMVVHAAVAALLSRHGAGTDVAIAVPVAGRSEAVVEDLVGLFANTLVLRADLSGDPGFGALLDRVRATDLEAYDHQDVPFERLVDLLAPQRSTARHPLCQVVLTVEEDGEHHAAADAFGEVPGLTASPVVVRAGTAVFDLAFALARRSGEDGGPAGYDGVLRYATDLFDRSTATALAGRLVRLITAATADPDLPITDLDLRTDEDRALLAAWAGAHRPGAEVARSLPAAFDARARLHPGRVALRAGSRVVTYGDLAARAAAVAHALRAAGVGVEDRVLLAVDRSPEAVVALLGVLAAGAAYVPLHEGAPPAAVRFLAGSTGAAAVVVDHAHAGVADLLGLPSVTVAADDSAHAPARVDLTAGPDALAYVMHTSGSTGVPKGVAVTHRAVLELAADSRWRGEAHRRVLLHSPLAFDASTYELWVPLLSGGEVVVAPPGELDVATLRAVVAEHRVTALWLTAAVFQLVADEEPECLAGVAELWTGGDVVPAEAVRRVRDRFPALTVVDGYGPTETTTFASSHALRPGDPDPAAVPIGAPLDGVALRVLDARLRPVPPGVVGELHIAGSGLARGYLGLPGLTAERFVADPGGPPGSRAYRTGDLVRLRDGVLHYVRRADDQVKLRGFRVEPGEVEAVLGGFPGVGRAAVVVRADASGRGRLVAYLVPSAGATPDRDQVRAFLVDRLPDYLVPSAFVVLDALPLSANGKLDRAALPEPEVAARPGREPRTHREAVLCGLFAEVLRLPRPVGAEDGFFELGGDSIHSIQLVSRARRAGLVLTVRDVFEQPTPARLAEVSGAVAVAAEEPGAGVGEVPLTPIVAWQAARGGPIAGFTQSMAVRAPAGLRRGELVAAVGALLDHHDALRLRVDVDPGGAWRLHVRPLGAVRAEDVVRRLDVAGLDPAARDRLLRDHADRVRRSLDPTTGPVLGVVWCDAGPAAPGTVLLVAHHLAVDGVSWGILLGDLARAAERVRAGRPVGLDPATTSLRRWARLLDDDARGPVRAAELPWWQRVVRSPDPLLGTRAPDARDTYATAGTIQLTLPAEITSPLLTAVPAAYRAGVDEVLLTAFAAAVRGWRRARGVVSTEVLVDVEGHGRHDEAYPGVDLSRTVGWFTTVHPVALRLDAAPGAADGDAGMLLKQVKEQLRAVPGRGLGYGLLRHLDPEEGLAGAATPQLGFNYLGRLLAEEPGDWGMVPDVAGAGGGAPPELPLAHAVELNALTRDGADGPRLVAAWTWGRELLGEPEVRELAELWFAALRDLVAHVAGPGAGGLTPSDVVLPGVTQDEIDDWEQELEAEWGTRA</sequence>
<dbReference type="InterPro" id="IPR010060">
    <property type="entry name" value="NRPS_synth"/>
</dbReference>
<evidence type="ECO:0000256" key="4">
    <source>
        <dbReference type="ARBA" id="ARBA00022737"/>
    </source>
</evidence>
<protein>
    <submittedName>
        <fullName evidence="8">Non-ribosomal peptide synthase/polyketide synthase</fullName>
    </submittedName>
</protein>
<dbReference type="NCBIfam" id="TIGR01720">
    <property type="entry name" value="NRPS-para261"/>
    <property type="match status" value="2"/>
</dbReference>
<dbReference type="InterPro" id="IPR006162">
    <property type="entry name" value="Ppantetheine_attach_site"/>
</dbReference>
<keyword evidence="4" id="KW-0677">Repeat</keyword>
<feature type="domain" description="Carrier" evidence="7">
    <location>
        <begin position="1962"/>
        <end position="2036"/>
    </location>
</feature>
<dbReference type="CDD" id="cd12117">
    <property type="entry name" value="A_NRPS_Srf_like"/>
    <property type="match status" value="2"/>
</dbReference>
<accession>A0ABV9XZC8</accession>
<feature type="region of interest" description="Disordered" evidence="6">
    <location>
        <begin position="1941"/>
        <end position="1964"/>
    </location>
</feature>
<dbReference type="Pfam" id="PF00550">
    <property type="entry name" value="PP-binding"/>
    <property type="match status" value="6"/>
</dbReference>
<feature type="domain" description="Carrier" evidence="7">
    <location>
        <begin position="3006"/>
        <end position="3080"/>
    </location>
</feature>
<dbReference type="EMBL" id="JBHSJB010000016">
    <property type="protein sequence ID" value="MFC5055684.1"/>
    <property type="molecule type" value="Genomic_DNA"/>
</dbReference>
<dbReference type="NCBIfam" id="TIGR01733">
    <property type="entry name" value="AA-adenyl-dom"/>
    <property type="match status" value="6"/>
</dbReference>
<dbReference type="CDD" id="cd19540">
    <property type="entry name" value="LCL_NRPS-like"/>
    <property type="match status" value="3"/>
</dbReference>
<dbReference type="InterPro" id="IPR045851">
    <property type="entry name" value="AMP-bd_C_sf"/>
</dbReference>
<dbReference type="InterPro" id="IPR025110">
    <property type="entry name" value="AMP-bd_C"/>
</dbReference>
<evidence type="ECO:0000256" key="2">
    <source>
        <dbReference type="ARBA" id="ARBA00022450"/>
    </source>
</evidence>
<name>A0ABV9XZC8_9PSEU</name>
<dbReference type="Pfam" id="PF00668">
    <property type="entry name" value="Condensation"/>
    <property type="match status" value="8"/>
</dbReference>
<dbReference type="PROSITE" id="PS50075">
    <property type="entry name" value="CARRIER"/>
    <property type="match status" value="6"/>
</dbReference>
<organism evidence="8 9">
    <name type="scientific">Saccharothrix xinjiangensis</name>
    <dbReference type="NCBI Taxonomy" id="204798"/>
    <lineage>
        <taxon>Bacteria</taxon>
        <taxon>Bacillati</taxon>
        <taxon>Actinomycetota</taxon>
        <taxon>Actinomycetes</taxon>
        <taxon>Pseudonocardiales</taxon>
        <taxon>Pseudonocardiaceae</taxon>
        <taxon>Saccharothrix</taxon>
    </lineage>
</organism>
<proteinExistence type="predicted"/>